<proteinExistence type="predicted"/>
<dbReference type="AlphaFoldDB" id="A0A2T3IQ45"/>
<accession>A0A2T3IQ45</accession>
<protein>
    <submittedName>
        <fullName evidence="1">Uncharacterized protein</fullName>
    </submittedName>
</protein>
<sequence length="120" mass="13330">MTLSHAALVIPAHMLPGGISPIAHEFGFEHVEKKRLEHSDAIALTQFTFHSPLIEHSGSDTDKTFDSATKHFLWHLAKGTPYQITKSFSDGSQNIKSYLYRNNRLTSQASPLAELLAISQ</sequence>
<gene>
    <name evidence="1" type="ORF">C9I99_23165</name>
</gene>
<organism evidence="1 2">
    <name type="scientific">Photobacterium lutimaris</name>
    <dbReference type="NCBI Taxonomy" id="388278"/>
    <lineage>
        <taxon>Bacteria</taxon>
        <taxon>Pseudomonadati</taxon>
        <taxon>Pseudomonadota</taxon>
        <taxon>Gammaproteobacteria</taxon>
        <taxon>Vibrionales</taxon>
        <taxon>Vibrionaceae</taxon>
        <taxon>Photobacterium</taxon>
    </lineage>
</organism>
<evidence type="ECO:0000313" key="2">
    <source>
        <dbReference type="Proteomes" id="UP000241222"/>
    </source>
</evidence>
<evidence type="ECO:0000313" key="1">
    <source>
        <dbReference type="EMBL" id="PSU30475.1"/>
    </source>
</evidence>
<dbReference type="OrthoDB" id="5819042at2"/>
<dbReference type="EMBL" id="PYMH01000016">
    <property type="protein sequence ID" value="PSU30475.1"/>
    <property type="molecule type" value="Genomic_DNA"/>
</dbReference>
<reference evidence="1 2" key="1">
    <citation type="submission" date="2018-03" db="EMBL/GenBank/DDBJ databases">
        <title>Whole genome sequencing of Histamine producing bacteria.</title>
        <authorList>
            <person name="Butler K."/>
        </authorList>
    </citation>
    <scope>NUCLEOTIDE SEQUENCE [LARGE SCALE GENOMIC DNA]</scope>
    <source>
        <strain evidence="1 2">JCM 13586</strain>
    </source>
</reference>
<comment type="caution">
    <text evidence="1">The sequence shown here is derived from an EMBL/GenBank/DDBJ whole genome shotgun (WGS) entry which is preliminary data.</text>
</comment>
<dbReference type="RefSeq" id="WP_107351206.1">
    <property type="nucleotide sequence ID" value="NZ_PYMH01000016.1"/>
</dbReference>
<keyword evidence="2" id="KW-1185">Reference proteome</keyword>
<dbReference type="Proteomes" id="UP000241222">
    <property type="component" value="Unassembled WGS sequence"/>
</dbReference>
<name>A0A2T3IQ45_9GAMM</name>